<feature type="transmembrane region" description="Helical" evidence="1">
    <location>
        <begin position="30"/>
        <end position="47"/>
    </location>
</feature>
<feature type="transmembrane region" description="Helical" evidence="1">
    <location>
        <begin position="477"/>
        <end position="501"/>
    </location>
</feature>
<dbReference type="Proteomes" id="UP000610960">
    <property type="component" value="Unassembled WGS sequence"/>
</dbReference>
<organism evidence="2 3">
    <name type="scientific">Thermocladium modestius</name>
    <dbReference type="NCBI Taxonomy" id="62609"/>
    <lineage>
        <taxon>Archaea</taxon>
        <taxon>Thermoproteota</taxon>
        <taxon>Thermoprotei</taxon>
        <taxon>Thermoproteales</taxon>
        <taxon>Thermoproteaceae</taxon>
        <taxon>Thermocladium</taxon>
    </lineage>
</organism>
<keyword evidence="1" id="KW-0472">Membrane</keyword>
<keyword evidence="1" id="KW-0812">Transmembrane</keyword>
<name>A0A830GVN8_9CREN</name>
<accession>A0A830GVN8</accession>
<reference evidence="2" key="2">
    <citation type="submission" date="2020-09" db="EMBL/GenBank/DDBJ databases">
        <authorList>
            <person name="Sun Q."/>
            <person name="Ohkuma M."/>
        </authorList>
    </citation>
    <scope>NUCLEOTIDE SEQUENCE</scope>
    <source>
        <strain evidence="2">JCM 10088</strain>
    </source>
</reference>
<comment type="caution">
    <text evidence="2">The sequence shown here is derived from an EMBL/GenBank/DDBJ whole genome shotgun (WGS) entry which is preliminary data.</text>
</comment>
<proteinExistence type="predicted"/>
<dbReference type="RefSeq" id="WP_188596520.1">
    <property type="nucleotide sequence ID" value="NZ_BMNL01000003.1"/>
</dbReference>
<evidence type="ECO:0000313" key="2">
    <source>
        <dbReference type="EMBL" id="GGP21159.1"/>
    </source>
</evidence>
<protein>
    <submittedName>
        <fullName evidence="2">Uncharacterized protein</fullName>
    </submittedName>
</protein>
<keyword evidence="1" id="KW-1133">Transmembrane helix</keyword>
<feature type="transmembrane region" description="Helical" evidence="1">
    <location>
        <begin position="147"/>
        <end position="164"/>
    </location>
</feature>
<gene>
    <name evidence="2" type="ORF">GCM10007981_11840</name>
</gene>
<dbReference type="EMBL" id="BMNL01000003">
    <property type="protein sequence ID" value="GGP21159.1"/>
    <property type="molecule type" value="Genomic_DNA"/>
</dbReference>
<feature type="transmembrane region" description="Helical" evidence="1">
    <location>
        <begin position="120"/>
        <end position="141"/>
    </location>
</feature>
<feature type="transmembrane region" description="Helical" evidence="1">
    <location>
        <begin position="75"/>
        <end position="99"/>
    </location>
</feature>
<feature type="transmembrane region" description="Helical" evidence="1">
    <location>
        <begin position="171"/>
        <end position="194"/>
    </location>
</feature>
<dbReference type="AlphaFoldDB" id="A0A830GVN8"/>
<sequence>MQLDELALTLEATSVIVIGLWRHRIRLQEALLVVASCIFFLSLPLLMNEPPIGAGSIFELSGIRDSWLAMYRSSIAAGLTLSMVLTARNIIAMVVLAGVNVPSQQYYYGLEALGKFLDPLSFIVYTSMHLSQVMLAIFNTVVEVARISVYCGQSIIALSLPLIIMGKTKSFGLSLLIIAVVMGFVAGTAAASVYGLKPPSIRFPPQLPSSSMDLLYTTGYAGWLVTGYAGRQGFALVTPTSISPIPGGNLVINATYYLWLNIRTSPIINQSNGAYEIGLGSPPFHVIRNESYAVGAWMWLNSSAPSHYYIQNGDGYAVLKWTERLTPNETMKNTLWTYSRNISIEGCNYTALTKAIYNEADLGLYITELTGLYDRIAHQLGVNSIDEAPPPAPPSDLIQRVATITCFNNGNKDLTYSIIAVIYGTDLRGWGDWGIGPKLVGIAYTNELMSYYDAVNNDYLTGAINEVKALPNIFGIFVVRIIVLSATIFGVANALAFVLGLPTGFNSLMYALINGLVYELSVIFLFKPSYGSTSITRRITRKIIGRNPTVPGTRKSSLLMSRARRGELHRYVPQYLLRRRIVDATTLTLIHDGLTGRVKRPPKAEARTISDTTARYIAWAVRKRSPSDIRVRFTGNIYSYKYLTQSSIAVLRSDKLLARFIQYSIALRISELHERDIDLLRSASFAKSGNARAMEKLRRAGIVVNGTIDAARINRIKEDLARRYNWLGDLYSGRAPAKSPRDPVLREMVSDYLTIHRQRTSTVLQMSVRLKVTPLSAVMLSLGPLSIKVSRSGKYGENHEKLAHDGAVRDYVMMGREAARIFRRRSRTMEDDLLSDARFSSLYVKPAIDFLESYRSYLVNALNDMGLPGSTVHQFIMELRTGPVIDADKAVELISELRRVDQLMKSLRPRKTKPVK</sequence>
<evidence type="ECO:0000313" key="3">
    <source>
        <dbReference type="Proteomes" id="UP000610960"/>
    </source>
</evidence>
<keyword evidence="3" id="KW-1185">Reference proteome</keyword>
<reference evidence="2" key="1">
    <citation type="journal article" date="2014" name="Int. J. Syst. Evol. Microbiol.">
        <title>Complete genome sequence of Corynebacterium casei LMG S-19264T (=DSM 44701T), isolated from a smear-ripened cheese.</title>
        <authorList>
            <consortium name="US DOE Joint Genome Institute (JGI-PGF)"/>
            <person name="Walter F."/>
            <person name="Albersmeier A."/>
            <person name="Kalinowski J."/>
            <person name="Ruckert C."/>
        </authorList>
    </citation>
    <scope>NUCLEOTIDE SEQUENCE</scope>
    <source>
        <strain evidence="2">JCM 10088</strain>
    </source>
</reference>
<evidence type="ECO:0000256" key="1">
    <source>
        <dbReference type="SAM" id="Phobius"/>
    </source>
</evidence>
<feature type="transmembrane region" description="Helical" evidence="1">
    <location>
        <begin position="507"/>
        <end position="526"/>
    </location>
</feature>